<keyword evidence="4" id="KW-0805">Transcription regulation</keyword>
<reference evidence="9" key="1">
    <citation type="submission" date="2025-08" db="UniProtKB">
        <authorList>
            <consortium name="Ensembl"/>
        </authorList>
    </citation>
    <scope>IDENTIFICATION</scope>
</reference>
<evidence type="ECO:0000259" key="8">
    <source>
        <dbReference type="PROSITE" id="PS50105"/>
    </source>
</evidence>
<evidence type="ECO:0000256" key="2">
    <source>
        <dbReference type="ARBA" id="ARBA00008469"/>
    </source>
</evidence>
<evidence type="ECO:0000313" key="9">
    <source>
        <dbReference type="Ensembl" id="ENSXCOP00000000435.1"/>
    </source>
</evidence>
<keyword evidence="6" id="KW-0539">Nucleus</keyword>
<organism evidence="9 10">
    <name type="scientific">Xiphophorus couchianus</name>
    <name type="common">Monterrey platyfish</name>
    <dbReference type="NCBI Taxonomy" id="32473"/>
    <lineage>
        <taxon>Eukaryota</taxon>
        <taxon>Metazoa</taxon>
        <taxon>Chordata</taxon>
        <taxon>Craniata</taxon>
        <taxon>Vertebrata</taxon>
        <taxon>Euteleostomi</taxon>
        <taxon>Actinopterygii</taxon>
        <taxon>Neopterygii</taxon>
        <taxon>Teleostei</taxon>
        <taxon>Neoteleostei</taxon>
        <taxon>Acanthomorphata</taxon>
        <taxon>Ovalentaria</taxon>
        <taxon>Atherinomorphae</taxon>
        <taxon>Cyprinodontiformes</taxon>
        <taxon>Poeciliidae</taxon>
        <taxon>Poeciliinae</taxon>
        <taxon>Xiphophorus</taxon>
    </lineage>
</organism>
<sequence length="212" mass="24007">MQNTRLTDNLQRNQKTNLLTISRLTLLDIVRTLLINFSVVSVWKSYFIPSLSHWIPVFLSYSSWCTSRSGFFHISNTSLLFQLLLILDLHADLIPTAKSPATPPRPQGCPRSPSKIPDHSASSTTGPDHMKQDRETSGNNASSWSVDEVIRFVQEADPQTLGPHVDLFRKHEIDGKALMLLRSDVIMKYMGLKLGPALKLCHHIEKLRQTKH</sequence>
<dbReference type="InterPro" id="IPR013761">
    <property type="entry name" value="SAM/pointed_sf"/>
</dbReference>
<comment type="subcellular location">
    <subcellularLocation>
        <location evidence="1">Nucleus</location>
    </subcellularLocation>
</comment>
<feature type="domain" description="SAM" evidence="8">
    <location>
        <begin position="144"/>
        <end position="210"/>
    </location>
</feature>
<dbReference type="GeneTree" id="ENSGT00940000159407"/>
<dbReference type="PANTHER" id="PTHR12247">
    <property type="entry name" value="POLYCOMB GROUP PROTEIN"/>
    <property type="match status" value="1"/>
</dbReference>
<dbReference type="STRING" id="32473.ENSXCOP00000000435"/>
<reference evidence="9" key="2">
    <citation type="submission" date="2025-09" db="UniProtKB">
        <authorList>
            <consortium name="Ensembl"/>
        </authorList>
    </citation>
    <scope>IDENTIFICATION</scope>
</reference>
<dbReference type="PANTHER" id="PTHR12247:SF84">
    <property type="entry name" value="SEX COMB ON MIDLEG-LIKE PROTEIN 2"/>
    <property type="match status" value="1"/>
</dbReference>
<dbReference type="CDD" id="cd09578">
    <property type="entry name" value="SAM_Scm"/>
    <property type="match status" value="1"/>
</dbReference>
<dbReference type="InterPro" id="IPR001660">
    <property type="entry name" value="SAM"/>
</dbReference>
<evidence type="ECO:0000256" key="5">
    <source>
        <dbReference type="ARBA" id="ARBA00023163"/>
    </source>
</evidence>
<protein>
    <recommendedName>
        <fullName evidence="8">SAM domain-containing protein</fullName>
    </recommendedName>
</protein>
<evidence type="ECO:0000256" key="6">
    <source>
        <dbReference type="ARBA" id="ARBA00023242"/>
    </source>
</evidence>
<evidence type="ECO:0000313" key="10">
    <source>
        <dbReference type="Proteomes" id="UP000261380"/>
    </source>
</evidence>
<dbReference type="PROSITE" id="PS50105">
    <property type="entry name" value="SAM_DOMAIN"/>
    <property type="match status" value="1"/>
</dbReference>
<evidence type="ECO:0000256" key="4">
    <source>
        <dbReference type="ARBA" id="ARBA00023015"/>
    </source>
</evidence>
<keyword evidence="3" id="KW-0678">Repressor</keyword>
<evidence type="ECO:0000256" key="7">
    <source>
        <dbReference type="SAM" id="MobiDB-lite"/>
    </source>
</evidence>
<dbReference type="GO" id="GO:0042393">
    <property type="term" value="F:histone binding"/>
    <property type="evidence" value="ECO:0007669"/>
    <property type="project" value="TreeGrafter"/>
</dbReference>
<dbReference type="InterPro" id="IPR047531">
    <property type="entry name" value="SAM_Scm-like"/>
</dbReference>
<name>A0A3B5KRD0_9TELE</name>
<dbReference type="SMART" id="SM00454">
    <property type="entry name" value="SAM"/>
    <property type="match status" value="1"/>
</dbReference>
<dbReference type="GO" id="GO:0005634">
    <property type="term" value="C:nucleus"/>
    <property type="evidence" value="ECO:0007669"/>
    <property type="project" value="UniProtKB-SubCell"/>
</dbReference>
<dbReference type="GO" id="GO:0045892">
    <property type="term" value="P:negative regulation of DNA-templated transcription"/>
    <property type="evidence" value="ECO:0007669"/>
    <property type="project" value="TreeGrafter"/>
</dbReference>
<comment type="similarity">
    <text evidence="2">Belongs to the SCM family.</text>
</comment>
<dbReference type="GO" id="GO:0003682">
    <property type="term" value="F:chromatin binding"/>
    <property type="evidence" value="ECO:0007669"/>
    <property type="project" value="TreeGrafter"/>
</dbReference>
<keyword evidence="5" id="KW-0804">Transcription</keyword>
<dbReference type="Pfam" id="PF00536">
    <property type="entry name" value="SAM_1"/>
    <property type="match status" value="1"/>
</dbReference>
<dbReference type="Proteomes" id="UP000261380">
    <property type="component" value="Unplaced"/>
</dbReference>
<dbReference type="SUPFAM" id="SSF47769">
    <property type="entry name" value="SAM/Pointed domain"/>
    <property type="match status" value="1"/>
</dbReference>
<evidence type="ECO:0000256" key="1">
    <source>
        <dbReference type="ARBA" id="ARBA00004123"/>
    </source>
</evidence>
<accession>A0A3B5KRD0</accession>
<feature type="region of interest" description="Disordered" evidence="7">
    <location>
        <begin position="97"/>
        <end position="142"/>
    </location>
</feature>
<dbReference type="AlphaFoldDB" id="A0A3B5KRD0"/>
<proteinExistence type="inferred from homology"/>
<dbReference type="InterPro" id="IPR050548">
    <property type="entry name" value="PcG_chromatin_remod_factors"/>
</dbReference>
<dbReference type="Ensembl" id="ENSXCOT00000000443.1">
    <property type="protein sequence ID" value="ENSXCOP00000000435.1"/>
    <property type="gene ID" value="ENSXCOG00000000380.1"/>
</dbReference>
<dbReference type="Gene3D" id="1.10.150.50">
    <property type="entry name" value="Transcription Factor, Ets-1"/>
    <property type="match status" value="1"/>
</dbReference>
<evidence type="ECO:0000256" key="3">
    <source>
        <dbReference type="ARBA" id="ARBA00022491"/>
    </source>
</evidence>
<dbReference type="FunFam" id="1.10.150.50:FF:000018">
    <property type="entry name" value="Polycomb protein scmh1 isoform 4"/>
    <property type="match status" value="1"/>
</dbReference>
<keyword evidence="10" id="KW-1185">Reference proteome</keyword>